<gene>
    <name evidence="1" type="ORF">MM171A02138_0009</name>
</gene>
<name>A0A6M3LS43_9ZZZZ</name>
<reference evidence="1" key="1">
    <citation type="submission" date="2020-03" db="EMBL/GenBank/DDBJ databases">
        <title>The deep terrestrial virosphere.</title>
        <authorList>
            <person name="Holmfeldt K."/>
            <person name="Nilsson E."/>
            <person name="Simone D."/>
            <person name="Lopez-Fernandez M."/>
            <person name="Wu X."/>
            <person name="de Brujin I."/>
            <person name="Lundin D."/>
            <person name="Andersson A."/>
            <person name="Bertilsson S."/>
            <person name="Dopson M."/>
        </authorList>
    </citation>
    <scope>NUCLEOTIDE SEQUENCE</scope>
    <source>
        <strain evidence="1">MM171A02138</strain>
    </source>
</reference>
<protein>
    <submittedName>
        <fullName evidence="1">Uncharacterized protein</fullName>
    </submittedName>
</protein>
<evidence type="ECO:0000313" key="1">
    <source>
        <dbReference type="EMBL" id="QJA98207.1"/>
    </source>
</evidence>
<organism evidence="1">
    <name type="scientific">viral metagenome</name>
    <dbReference type="NCBI Taxonomy" id="1070528"/>
    <lineage>
        <taxon>unclassified sequences</taxon>
        <taxon>metagenomes</taxon>
        <taxon>organismal metagenomes</taxon>
    </lineage>
</organism>
<proteinExistence type="predicted"/>
<accession>A0A6M3LS43</accession>
<dbReference type="EMBL" id="MT143561">
    <property type="protein sequence ID" value="QJA98207.1"/>
    <property type="molecule type" value="Genomic_DNA"/>
</dbReference>
<dbReference type="AlphaFoldDB" id="A0A6M3LS43"/>
<sequence>MITDDDIKEITECFVEIVNKTGELETITGSYKDKRSLAIQIVGTMISTGFIIDDGKLRMLNDGVDKPTIKVTMDKNTYWGVLNSTNSGLARAKIFTGVFTEESIMVSPLPGIGGGMLHIENVIQIFDIIAKQVMG</sequence>